<keyword evidence="2" id="KW-1185">Reference proteome</keyword>
<evidence type="ECO:0000313" key="2">
    <source>
        <dbReference type="Proteomes" id="UP000053257"/>
    </source>
</evidence>
<evidence type="ECO:0000313" key="1">
    <source>
        <dbReference type="EMBL" id="KIP07839.1"/>
    </source>
</evidence>
<proteinExistence type="predicted"/>
<dbReference type="Proteomes" id="UP000053257">
    <property type="component" value="Unassembled WGS sequence"/>
</dbReference>
<dbReference type="HOGENOM" id="CLU_2794784_0_0_1"/>
<protein>
    <submittedName>
        <fullName evidence="1">Uncharacterized protein</fullName>
    </submittedName>
</protein>
<dbReference type="EMBL" id="KN840489">
    <property type="protein sequence ID" value="KIP07839.1"/>
    <property type="molecule type" value="Genomic_DNA"/>
</dbReference>
<name>A0A0C3NRN6_PHLG1</name>
<dbReference type="AlphaFoldDB" id="A0A0C3NRN6"/>
<accession>A0A0C3NRN6</accession>
<sequence length="68" mass="7422">MGAWWAAWKEAARVLPLVAQARMDERARVAADGRSRVEELELETRGVSAYGRVAQLDGGRSAHDGSAR</sequence>
<reference evidence="1 2" key="1">
    <citation type="journal article" date="2014" name="PLoS Genet.">
        <title>Analysis of the Phlebiopsis gigantea genome, transcriptome and secretome provides insight into its pioneer colonization strategies of wood.</title>
        <authorList>
            <person name="Hori C."/>
            <person name="Ishida T."/>
            <person name="Igarashi K."/>
            <person name="Samejima M."/>
            <person name="Suzuki H."/>
            <person name="Master E."/>
            <person name="Ferreira P."/>
            <person name="Ruiz-Duenas F.J."/>
            <person name="Held B."/>
            <person name="Canessa P."/>
            <person name="Larrondo L.F."/>
            <person name="Schmoll M."/>
            <person name="Druzhinina I.S."/>
            <person name="Kubicek C.P."/>
            <person name="Gaskell J.A."/>
            <person name="Kersten P."/>
            <person name="St John F."/>
            <person name="Glasner J."/>
            <person name="Sabat G."/>
            <person name="Splinter BonDurant S."/>
            <person name="Syed K."/>
            <person name="Yadav J."/>
            <person name="Mgbeahuruike A.C."/>
            <person name="Kovalchuk A."/>
            <person name="Asiegbu F.O."/>
            <person name="Lackner G."/>
            <person name="Hoffmeister D."/>
            <person name="Rencoret J."/>
            <person name="Gutierrez A."/>
            <person name="Sun H."/>
            <person name="Lindquist E."/>
            <person name="Barry K."/>
            <person name="Riley R."/>
            <person name="Grigoriev I.V."/>
            <person name="Henrissat B."/>
            <person name="Kues U."/>
            <person name="Berka R.M."/>
            <person name="Martinez A.T."/>
            <person name="Covert S.F."/>
            <person name="Blanchette R.A."/>
            <person name="Cullen D."/>
        </authorList>
    </citation>
    <scope>NUCLEOTIDE SEQUENCE [LARGE SCALE GENOMIC DNA]</scope>
    <source>
        <strain evidence="1 2">11061_1 CR5-6</strain>
    </source>
</reference>
<organism evidence="1 2">
    <name type="scientific">Phlebiopsis gigantea (strain 11061_1 CR5-6)</name>
    <name type="common">White-rot fungus</name>
    <name type="synonym">Peniophora gigantea</name>
    <dbReference type="NCBI Taxonomy" id="745531"/>
    <lineage>
        <taxon>Eukaryota</taxon>
        <taxon>Fungi</taxon>
        <taxon>Dikarya</taxon>
        <taxon>Basidiomycota</taxon>
        <taxon>Agaricomycotina</taxon>
        <taxon>Agaricomycetes</taxon>
        <taxon>Polyporales</taxon>
        <taxon>Phanerochaetaceae</taxon>
        <taxon>Phlebiopsis</taxon>
    </lineage>
</organism>
<gene>
    <name evidence="1" type="ORF">PHLGIDRAFT_117718</name>
</gene>